<dbReference type="Proteomes" id="UP001054945">
    <property type="component" value="Unassembled WGS sequence"/>
</dbReference>
<name>A0AAV4Q537_CAEEX</name>
<accession>A0AAV4Q537</accession>
<organism evidence="1 2">
    <name type="scientific">Caerostris extrusa</name>
    <name type="common">Bark spider</name>
    <name type="synonym">Caerostris bankana</name>
    <dbReference type="NCBI Taxonomy" id="172846"/>
    <lineage>
        <taxon>Eukaryota</taxon>
        <taxon>Metazoa</taxon>
        <taxon>Ecdysozoa</taxon>
        <taxon>Arthropoda</taxon>
        <taxon>Chelicerata</taxon>
        <taxon>Arachnida</taxon>
        <taxon>Araneae</taxon>
        <taxon>Araneomorphae</taxon>
        <taxon>Entelegynae</taxon>
        <taxon>Araneoidea</taxon>
        <taxon>Araneidae</taxon>
        <taxon>Caerostris</taxon>
    </lineage>
</organism>
<keyword evidence="2" id="KW-1185">Reference proteome</keyword>
<evidence type="ECO:0000313" key="1">
    <source>
        <dbReference type="EMBL" id="GIY04135.1"/>
    </source>
</evidence>
<comment type="caution">
    <text evidence="1">The sequence shown here is derived from an EMBL/GenBank/DDBJ whole genome shotgun (WGS) entry which is preliminary data.</text>
</comment>
<protein>
    <submittedName>
        <fullName evidence="1">Uncharacterized protein</fullName>
    </submittedName>
</protein>
<dbReference type="EMBL" id="BPLR01005673">
    <property type="protein sequence ID" value="GIY04135.1"/>
    <property type="molecule type" value="Genomic_DNA"/>
</dbReference>
<reference evidence="1 2" key="1">
    <citation type="submission" date="2021-06" db="EMBL/GenBank/DDBJ databases">
        <title>Caerostris extrusa draft genome.</title>
        <authorList>
            <person name="Kono N."/>
            <person name="Arakawa K."/>
        </authorList>
    </citation>
    <scope>NUCLEOTIDE SEQUENCE [LARGE SCALE GENOMIC DNA]</scope>
</reference>
<dbReference type="AlphaFoldDB" id="A0AAV4Q537"/>
<evidence type="ECO:0000313" key="2">
    <source>
        <dbReference type="Proteomes" id="UP001054945"/>
    </source>
</evidence>
<gene>
    <name evidence="1" type="ORF">CEXT_145451</name>
</gene>
<sequence length="93" mass="10449">MLKGVQINSNLQLKPWINFIQILWDAICPTVSSWTNSNYANGTLLLLKSRQWQTLICKQQLLSGPLAPVSREPGEVDERIASDRYTETAGTCN</sequence>
<proteinExistence type="predicted"/>